<accession>A0A559J5Z2</accession>
<dbReference type="OrthoDB" id="9790842at2"/>
<evidence type="ECO:0000259" key="1">
    <source>
        <dbReference type="Pfam" id="PF03703"/>
    </source>
</evidence>
<dbReference type="PANTHER" id="PTHR37938:SF1">
    <property type="entry name" value="BLL0215 PROTEIN"/>
    <property type="match status" value="1"/>
</dbReference>
<gene>
    <name evidence="2" type="ORF">FPZ45_23580</name>
</gene>
<dbReference type="PANTHER" id="PTHR37938">
    <property type="entry name" value="BLL0215 PROTEIN"/>
    <property type="match status" value="1"/>
</dbReference>
<reference evidence="2 3" key="1">
    <citation type="submission" date="2019-07" db="EMBL/GenBank/DDBJ databases">
        <authorList>
            <person name="Kim J."/>
        </authorList>
    </citation>
    <scope>NUCLEOTIDE SEQUENCE [LARGE SCALE GENOMIC DNA]</scope>
    <source>
        <strain evidence="2 3">G13</strain>
    </source>
</reference>
<feature type="domain" description="YdbS-like PH" evidence="1">
    <location>
        <begin position="48"/>
        <end position="116"/>
    </location>
</feature>
<evidence type="ECO:0000313" key="3">
    <source>
        <dbReference type="Proteomes" id="UP000316330"/>
    </source>
</evidence>
<dbReference type="InterPro" id="IPR005182">
    <property type="entry name" value="YdbS-like_PH"/>
</dbReference>
<sequence>MDRQHWGASAFRIVYNRGTNIHFRGEVAMLNENVLWEGKPFNYGFPSFTRYQITERRAIVERGILTKRREEIQLYRIRDISLKRNLLERMLKFGDITIFSTDTTTPTYTLRNIRDSITVSDLLSQAAENARLKYRAQELTEIQVQ</sequence>
<keyword evidence="3" id="KW-1185">Reference proteome</keyword>
<protein>
    <submittedName>
        <fullName evidence="2">PH domain-containing protein</fullName>
    </submittedName>
</protein>
<dbReference type="EMBL" id="VNJJ01000023">
    <property type="protein sequence ID" value="TVX95292.1"/>
    <property type="molecule type" value="Genomic_DNA"/>
</dbReference>
<dbReference type="AlphaFoldDB" id="A0A559J5Z2"/>
<dbReference type="Proteomes" id="UP000316330">
    <property type="component" value="Unassembled WGS sequence"/>
</dbReference>
<comment type="caution">
    <text evidence="2">The sequence shown here is derived from an EMBL/GenBank/DDBJ whole genome shotgun (WGS) entry which is preliminary data.</text>
</comment>
<proteinExistence type="predicted"/>
<evidence type="ECO:0000313" key="2">
    <source>
        <dbReference type="EMBL" id="TVX95292.1"/>
    </source>
</evidence>
<organism evidence="2 3">
    <name type="scientific">Cohnella terricola</name>
    <dbReference type="NCBI Taxonomy" id="1289167"/>
    <lineage>
        <taxon>Bacteria</taxon>
        <taxon>Bacillati</taxon>
        <taxon>Bacillota</taxon>
        <taxon>Bacilli</taxon>
        <taxon>Bacillales</taxon>
        <taxon>Paenibacillaceae</taxon>
        <taxon>Cohnella</taxon>
    </lineage>
</organism>
<name>A0A559J5Z2_9BACL</name>
<dbReference type="Pfam" id="PF03703">
    <property type="entry name" value="bPH_2"/>
    <property type="match status" value="1"/>
</dbReference>